<dbReference type="Proteomes" id="UP000186096">
    <property type="component" value="Unassembled WGS sequence"/>
</dbReference>
<evidence type="ECO:0000313" key="4">
    <source>
        <dbReference type="EMBL" id="SIQ22433.1"/>
    </source>
</evidence>
<dbReference type="InterPro" id="IPR037883">
    <property type="entry name" value="Knr4/Smi1-like_sf"/>
</dbReference>
<keyword evidence="5" id="KW-1185">Reference proteome</keyword>
<feature type="compositionally biased region" description="Low complexity" evidence="1">
    <location>
        <begin position="73"/>
        <end position="85"/>
    </location>
</feature>
<feature type="transmembrane region" description="Helical" evidence="2">
    <location>
        <begin position="28"/>
        <end position="46"/>
    </location>
</feature>
<feature type="region of interest" description="Disordered" evidence="1">
    <location>
        <begin position="210"/>
        <end position="240"/>
    </location>
</feature>
<organism evidence="4 5">
    <name type="scientific">Microbispora rosea</name>
    <dbReference type="NCBI Taxonomy" id="58117"/>
    <lineage>
        <taxon>Bacteria</taxon>
        <taxon>Bacillati</taxon>
        <taxon>Actinomycetota</taxon>
        <taxon>Actinomycetes</taxon>
        <taxon>Streptosporangiales</taxon>
        <taxon>Streptosporangiaceae</taxon>
        <taxon>Microbispora</taxon>
    </lineage>
</organism>
<feature type="region of interest" description="Disordered" evidence="1">
    <location>
        <begin position="54"/>
        <end position="90"/>
    </location>
</feature>
<accession>A0A1N6R0U1</accession>
<name>A0A1N6R0U1_9ACTN</name>
<reference evidence="5" key="1">
    <citation type="submission" date="2017-01" db="EMBL/GenBank/DDBJ databases">
        <authorList>
            <person name="Varghese N."/>
            <person name="Submissions S."/>
        </authorList>
    </citation>
    <scope>NUCLEOTIDE SEQUENCE [LARGE SCALE GENOMIC DNA]</scope>
    <source>
        <strain evidence="5">ATCC 12950</strain>
    </source>
</reference>
<dbReference type="EMBL" id="FTNI01000001">
    <property type="protein sequence ID" value="SIQ22433.1"/>
    <property type="molecule type" value="Genomic_DNA"/>
</dbReference>
<keyword evidence="2" id="KW-0472">Membrane</keyword>
<feature type="transmembrane region" description="Helical" evidence="2">
    <location>
        <begin position="125"/>
        <end position="145"/>
    </location>
</feature>
<keyword evidence="2" id="KW-1133">Transmembrane helix</keyword>
<dbReference type="SMART" id="SM00860">
    <property type="entry name" value="SMI1_KNR4"/>
    <property type="match status" value="1"/>
</dbReference>
<evidence type="ECO:0000256" key="2">
    <source>
        <dbReference type="SAM" id="Phobius"/>
    </source>
</evidence>
<sequence length="409" mass="43180">MTSRHSPGVVRGNVPGVRRLIVSRPVRLALAVALVAGVAVGLVAAARRRRAAVQVPAAPHSAPPDSRQPAPLPEAGEPAGRGPEPVLGWPTREDLERYDRPEAGAPIARLLGGLPRMERPRGRKARRWTAALVGLGLLVLASQLLENAVFSPEPGASFGWTAYAGDPAGPCLADGCPAAGDRVSAGRPDESCLAAACGVARNPVPSEGPAGAEAAAVTPAPSPAPECAVRKRSTTPVARPVSRRVTAAVNRQWRRIERWLKAHAPRTYASLNGPASRRLVATAEARLGRRIPDSLRASLLRHNGARGSAAFRLSPYYWVMGARELVASWPEVCRMGGGIPFAYSPDVADYLVTDSVTGGVGSADWETPYFEDEWTSYYALLTATADALAEGGPVGGWVPVVREGVLEWK</sequence>
<evidence type="ECO:0000313" key="5">
    <source>
        <dbReference type="Proteomes" id="UP000186096"/>
    </source>
</evidence>
<dbReference type="AlphaFoldDB" id="A0A1N6R0U1"/>
<feature type="domain" description="Knr4/Smi1-like" evidence="3">
    <location>
        <begin position="274"/>
        <end position="380"/>
    </location>
</feature>
<protein>
    <recommendedName>
        <fullName evidence="3">Knr4/Smi1-like domain-containing protein</fullName>
    </recommendedName>
</protein>
<dbReference type="SUPFAM" id="SSF160631">
    <property type="entry name" value="SMI1/KNR4-like"/>
    <property type="match status" value="1"/>
</dbReference>
<feature type="compositionally biased region" description="Low complexity" evidence="1">
    <location>
        <begin position="210"/>
        <end position="219"/>
    </location>
</feature>
<gene>
    <name evidence="4" type="ORF">SAMN05421833_101194</name>
</gene>
<keyword evidence="2" id="KW-0812">Transmembrane</keyword>
<evidence type="ECO:0000256" key="1">
    <source>
        <dbReference type="SAM" id="MobiDB-lite"/>
    </source>
</evidence>
<proteinExistence type="predicted"/>
<dbReference type="InterPro" id="IPR018958">
    <property type="entry name" value="Knr4/Smi1-like_dom"/>
</dbReference>
<evidence type="ECO:0000259" key="3">
    <source>
        <dbReference type="SMART" id="SM00860"/>
    </source>
</evidence>